<proteinExistence type="predicted"/>
<dbReference type="Gene3D" id="2.60.40.10">
    <property type="entry name" value="Immunoglobulins"/>
    <property type="match status" value="2"/>
</dbReference>
<dbReference type="InterPro" id="IPR011493">
    <property type="entry name" value="GLUG"/>
</dbReference>
<dbReference type="InterPro" id="IPR007110">
    <property type="entry name" value="Ig-like_dom"/>
</dbReference>
<gene>
    <name evidence="4" type="ORF">OU798_01080</name>
</gene>
<dbReference type="EMBL" id="JAPOHD010000003">
    <property type="protein sequence ID" value="MCY1718914.1"/>
    <property type="molecule type" value="Genomic_DNA"/>
</dbReference>
<dbReference type="PROSITE" id="PS50093">
    <property type="entry name" value="PKD"/>
    <property type="match status" value="1"/>
</dbReference>
<dbReference type="Pfam" id="PF07581">
    <property type="entry name" value="Glug"/>
    <property type="match status" value="2"/>
</dbReference>
<comment type="caution">
    <text evidence="4">The sequence shown here is derived from an EMBL/GenBank/DDBJ whole genome shotgun (WGS) entry which is preliminary data.</text>
</comment>
<feature type="signal peptide" evidence="1">
    <location>
        <begin position="1"/>
        <end position="20"/>
    </location>
</feature>
<evidence type="ECO:0000313" key="4">
    <source>
        <dbReference type="EMBL" id="MCY1718914.1"/>
    </source>
</evidence>
<dbReference type="InterPro" id="IPR013783">
    <property type="entry name" value="Ig-like_fold"/>
</dbReference>
<dbReference type="PROSITE" id="PS50835">
    <property type="entry name" value="IG_LIKE"/>
    <property type="match status" value="1"/>
</dbReference>
<feature type="domain" description="Ig-like" evidence="3">
    <location>
        <begin position="571"/>
        <end position="649"/>
    </location>
</feature>
<dbReference type="SUPFAM" id="SSF48726">
    <property type="entry name" value="Immunoglobulin"/>
    <property type="match status" value="1"/>
</dbReference>
<feature type="chain" id="PRO_5040759262" evidence="1">
    <location>
        <begin position="21"/>
        <end position="1554"/>
    </location>
</feature>
<sequence>MKKLLLLNLMMLLMSWDIHAQTATPPALGDGSVDHPYEIATLENLYWIGASDAEIASPSQADRFAAYYIQTADIDASETAEWCTGGWSPIGETDFDELQFSFKGNYNGKGHTISGLTITDSSHKFYGLFCYAYGAVFQNLGVTDVYINVEGTTRPSGALLGYAHEVQINNCYSTGVVKGNDYTGGLVGCTIYSTITDSYSTCEVSGGYLVGGLVGDCNAGNSIINCFHTTGVVKGDAYTGGLTGWSVNDSKIMKCYSTGEVQGRISGGLAGENISATISDCYSRCIVSTSDIGGGLVGENYFSAIIDNCYSTGSVGAGVGGLVGDQDDGSITSNSFWDIETSGTSTSAAGEGKNTTDMKTQSTFTDAGWDFSTIWGINVGCNDGYPCLRQGFPPLVNITCDVSGEICSNMEPIFTATPFGADGGNVSYQWKLNGESAGLNQNLYTLVDLVPGYVYKVSCEITVTNITNCESASATSEKITISVSPLPDAGEITGNNVILVGETTSLSSNEPGGFWLSDEDDLDVATVDAATGIVTGISVGTATIYYYKEGIVSECYNFGRSEFQVTVCTQPSGVIVESNSPVCEGDNIELSASVSEGSEPFTYSWTGPDGFTSEEQIPVITNSTLAASGTYSVTATNGCGSVTGSVEVTLMVSPTATAPAIGDGTEGNPYQIATLENLYWIAENSLTWDKYFIQTADIDASATAEWCNGGWLPIGETDFNEFQFPFKGNYNGKGHTISGLTITITGDSNKFYGLFGYAEGAVFQNLGVTDVSINVEGSSRPSGALLGGAKAVQINNCYSTGVVKGNDFTGGLAGSIRSSIVTNCFSTCEVSGDDVVGGLVGDCNSGNSIINCWHTTGTVRGDVSTGGLTGSNSNCQMSLCYSTGEVFGGDFTGGLVGDNWTSSISDCYCRCNVLTSFRGGGLVGYNSSYATVTNCYSTGSVTVIEMGGGLVGIQNENATTTYSFWDMETSGTESSADGEGKTTAEMKTLSTFTDAGWDFTSIWGMNAGCNDGYPCLRQGFLPLVNITCDVSEEICSNMEPTFTATPFGTDGGNVSYQWKLNGNSVGQNQNSYTLKDLKPGYVYKVSCEITVTNITNCESASATSEEITLSVAPRPDAGVITVKEGDNEIQVGESTQLSSTVEGGSWLSADETIATIDEYGHVTGTGVGETTIGYVVIGDDPCNEVGWTEFSITVVASSGANTPPEISDIVPSTTDPIAVSALFSVTVSYSDVDDNIKTAVIDWGDGLPTTDILSQADDETYSNTYSNAGVYTVTVSVNDGYGPVTKTYQYVVVYDPSEGFVTGGGWIESPICVNVDPAYDYMDVSGTANFGFVAKYQKGKVTPDGSTEFQFKAGGLNFKSTEYEWLIIAGSKAMYKGSGTINGSGDFGFMLSAIDGDLTETPGDDLFRIKIWDKNNENAVVYDNQCGADDYANLDQTTAIAGGSIVIHSADNKSKSAEIIYAVTPEFDEVNLTVYPNPFSEKLNFEFVSPEDGTARIDIYDLSGRLIKTVFNNRVVKDVTYKPAFNPELTVNEIFIYRMIFGGTVLTGKAIYKK</sequence>
<dbReference type="InterPro" id="IPR000601">
    <property type="entry name" value="PKD_dom"/>
</dbReference>
<evidence type="ECO:0000259" key="2">
    <source>
        <dbReference type="PROSITE" id="PS50093"/>
    </source>
</evidence>
<evidence type="ECO:0000313" key="5">
    <source>
        <dbReference type="Proteomes" id="UP001145087"/>
    </source>
</evidence>
<organism evidence="4 5">
    <name type="scientific">Draconibacterium aestuarii</name>
    <dbReference type="NCBI Taxonomy" id="2998507"/>
    <lineage>
        <taxon>Bacteria</taxon>
        <taxon>Pseudomonadati</taxon>
        <taxon>Bacteroidota</taxon>
        <taxon>Bacteroidia</taxon>
        <taxon>Marinilabiliales</taxon>
        <taxon>Prolixibacteraceae</taxon>
        <taxon>Draconibacterium</taxon>
    </lineage>
</organism>
<dbReference type="Gene3D" id="2.60.40.1080">
    <property type="match status" value="1"/>
</dbReference>
<dbReference type="Proteomes" id="UP001145087">
    <property type="component" value="Unassembled WGS sequence"/>
</dbReference>
<name>A0A9X3F1P1_9BACT</name>
<dbReference type="InterPro" id="IPR008964">
    <property type="entry name" value="Invasin/intimin_cell_adhesion"/>
</dbReference>
<dbReference type="Gene3D" id="2.160.20.110">
    <property type="match status" value="3"/>
</dbReference>
<keyword evidence="5" id="KW-1185">Reference proteome</keyword>
<accession>A0A9X3F1P1</accession>
<dbReference type="InterPro" id="IPR036179">
    <property type="entry name" value="Ig-like_dom_sf"/>
</dbReference>
<keyword evidence="1" id="KW-0732">Signal</keyword>
<evidence type="ECO:0000256" key="1">
    <source>
        <dbReference type="SAM" id="SignalP"/>
    </source>
</evidence>
<reference evidence="4" key="1">
    <citation type="submission" date="2022-11" db="EMBL/GenBank/DDBJ databases">
        <title>Marilongibacter aestuarii gen. nov., sp. nov., isolated from tidal flat sediment.</title>
        <authorList>
            <person name="Jiayan W."/>
        </authorList>
    </citation>
    <scope>NUCLEOTIDE SEQUENCE</scope>
    <source>
        <strain evidence="4">Z1-6</strain>
    </source>
</reference>
<protein>
    <submittedName>
        <fullName evidence="4">PKD domain-containing protein</fullName>
    </submittedName>
</protein>
<dbReference type="SUPFAM" id="SSF49299">
    <property type="entry name" value="PKD domain"/>
    <property type="match status" value="1"/>
</dbReference>
<dbReference type="RefSeq" id="WP_343331253.1">
    <property type="nucleotide sequence ID" value="NZ_JAPOHD010000003.1"/>
</dbReference>
<dbReference type="SUPFAM" id="SSF49373">
    <property type="entry name" value="Invasin/intimin cell-adhesion fragments"/>
    <property type="match status" value="1"/>
</dbReference>
<feature type="domain" description="PKD" evidence="2">
    <location>
        <begin position="1242"/>
        <end position="1292"/>
    </location>
</feature>
<dbReference type="InterPro" id="IPR035986">
    <property type="entry name" value="PKD_dom_sf"/>
</dbReference>
<evidence type="ECO:0000259" key="3">
    <source>
        <dbReference type="PROSITE" id="PS50835"/>
    </source>
</evidence>